<dbReference type="Gene3D" id="1.10.533.10">
    <property type="entry name" value="Death Domain, Fas"/>
    <property type="match status" value="1"/>
</dbReference>
<dbReference type="AlphaFoldDB" id="A0A9N7VNI9"/>
<proteinExistence type="predicted"/>
<dbReference type="SMART" id="SM01289">
    <property type="entry name" value="PYRIN"/>
    <property type="match status" value="1"/>
</dbReference>
<dbReference type="SUPFAM" id="SSF47986">
    <property type="entry name" value="DEATH domain"/>
    <property type="match status" value="1"/>
</dbReference>
<feature type="domain" description="Pyrin" evidence="2">
    <location>
        <begin position="1"/>
        <end position="89"/>
    </location>
</feature>
<feature type="region of interest" description="Disordered" evidence="1">
    <location>
        <begin position="311"/>
        <end position="332"/>
    </location>
</feature>
<evidence type="ECO:0000259" key="2">
    <source>
        <dbReference type="PROSITE" id="PS50824"/>
    </source>
</evidence>
<evidence type="ECO:0000313" key="3">
    <source>
        <dbReference type="EMBL" id="CAB1452784.1"/>
    </source>
</evidence>
<name>A0A9N7VNI9_PLEPL</name>
<dbReference type="InterPro" id="IPR011029">
    <property type="entry name" value="DEATH-like_dom_sf"/>
</dbReference>
<keyword evidence="4" id="KW-1185">Reference proteome</keyword>
<evidence type="ECO:0000313" key="4">
    <source>
        <dbReference type="Proteomes" id="UP001153269"/>
    </source>
</evidence>
<accession>A0A9N7VNI9</accession>
<gene>
    <name evidence="3" type="ORF">PLEPLA_LOCUS40534</name>
</gene>
<organism evidence="3 4">
    <name type="scientific">Pleuronectes platessa</name>
    <name type="common">European plaice</name>
    <dbReference type="NCBI Taxonomy" id="8262"/>
    <lineage>
        <taxon>Eukaryota</taxon>
        <taxon>Metazoa</taxon>
        <taxon>Chordata</taxon>
        <taxon>Craniata</taxon>
        <taxon>Vertebrata</taxon>
        <taxon>Euteleostomi</taxon>
        <taxon>Actinopterygii</taxon>
        <taxon>Neopterygii</taxon>
        <taxon>Teleostei</taxon>
        <taxon>Neoteleostei</taxon>
        <taxon>Acanthomorphata</taxon>
        <taxon>Carangaria</taxon>
        <taxon>Pleuronectiformes</taxon>
        <taxon>Pleuronectoidei</taxon>
        <taxon>Pleuronectidae</taxon>
        <taxon>Pleuronectes</taxon>
    </lineage>
</organism>
<dbReference type="InterPro" id="IPR004020">
    <property type="entry name" value="DAPIN"/>
</dbReference>
<dbReference type="PROSITE" id="PS50824">
    <property type="entry name" value="DAPIN"/>
    <property type="match status" value="1"/>
</dbReference>
<reference evidence="3" key="1">
    <citation type="submission" date="2020-03" db="EMBL/GenBank/DDBJ databases">
        <authorList>
            <person name="Weist P."/>
        </authorList>
    </citation>
    <scope>NUCLEOTIDE SEQUENCE</scope>
</reference>
<comment type="caution">
    <text evidence="3">The sequence shown here is derived from an EMBL/GenBank/DDBJ whole genome shotgun (WGS) entry which is preliminary data.</text>
</comment>
<protein>
    <recommendedName>
        <fullName evidence="2">Pyrin domain-containing protein</fullName>
    </recommendedName>
</protein>
<evidence type="ECO:0000256" key="1">
    <source>
        <dbReference type="SAM" id="MobiDB-lite"/>
    </source>
</evidence>
<sequence length="365" mass="41418">MSHTISTRVLQALESLTGTDLETFCFHLRDRRDEPKIRRRQVDETNPVKIADLLVSKFTELGALKVVLETLRLIDSHQEAETLESKTKACLDKGDPIFRKTSDGKLDRKPSQEAEFYAAGQSALKAAQQGRAPVTMKKPEEVEADARAHVLSEGGDPGNDRLLLSRYVIQFGKYKGQKFKWLLENDVSYVAILVDAHQKEQENSMSQSPMIAQMVSLTKYAIPYPEVLGEVRFHRGVERAKERSLQPGQEGEALVGFGIYKTETLKDLYESKNLGKISYVNFLRGKKSTCDPGSKMEAAITYILQRDRKQASAATAPSRPFTRSFPRATRKRWSSSNQYAISSRPIQRNVKRTCWRAQQSRLLRY</sequence>
<dbReference type="Pfam" id="PF02758">
    <property type="entry name" value="PYRIN"/>
    <property type="match status" value="1"/>
</dbReference>
<dbReference type="Proteomes" id="UP001153269">
    <property type="component" value="Unassembled WGS sequence"/>
</dbReference>
<dbReference type="EMBL" id="CADEAL010004143">
    <property type="protein sequence ID" value="CAB1452784.1"/>
    <property type="molecule type" value="Genomic_DNA"/>
</dbReference>